<sequence>MLSSDFSDVDTDEKNQRNEHILFWGPSLRLLDAQIYCGMSTTRPEYWLRCKSPISTTRALNSNGKGCVYQILSSSFIHSISDSTTCDDEESSTPISSASFTNSSSWTNSILRLIIASIGKTPWPFARKTISSPSLTTIFKSLMNSSLNPKRPSILTVIFSKGGIRTLLSICGNTKLARTVKRFVSTLFGSIKSVIFGFIDMYSSSVLQIIKPKFNSSLQMSGSKRSGIPFTVRLIDNAFPSFINIYVSNMQSRKAIFFAIALTQSLCLTYLRILRHCT</sequence>
<feature type="transmembrane region" description="Helical" evidence="1">
    <location>
        <begin position="255"/>
        <end position="274"/>
    </location>
</feature>
<keyword evidence="1" id="KW-1133">Transmembrane helix</keyword>
<protein>
    <submittedName>
        <fullName evidence="2">Uncharacterized protein</fullName>
    </submittedName>
</protein>
<accession>A0A1A9W0L0</accession>
<keyword evidence="1" id="KW-0472">Membrane</keyword>
<name>A0A1A9W0L0_9MUSC</name>
<dbReference type="Proteomes" id="UP000091820">
    <property type="component" value="Unassembled WGS sequence"/>
</dbReference>
<organism evidence="2 3">
    <name type="scientific">Glossina brevipalpis</name>
    <dbReference type="NCBI Taxonomy" id="37001"/>
    <lineage>
        <taxon>Eukaryota</taxon>
        <taxon>Metazoa</taxon>
        <taxon>Ecdysozoa</taxon>
        <taxon>Arthropoda</taxon>
        <taxon>Hexapoda</taxon>
        <taxon>Insecta</taxon>
        <taxon>Pterygota</taxon>
        <taxon>Neoptera</taxon>
        <taxon>Endopterygota</taxon>
        <taxon>Diptera</taxon>
        <taxon>Brachycera</taxon>
        <taxon>Muscomorpha</taxon>
        <taxon>Hippoboscoidea</taxon>
        <taxon>Glossinidae</taxon>
        <taxon>Glossina</taxon>
    </lineage>
</organism>
<dbReference type="VEuPathDB" id="VectorBase:GBRI002031"/>
<evidence type="ECO:0000313" key="3">
    <source>
        <dbReference type="Proteomes" id="UP000091820"/>
    </source>
</evidence>
<evidence type="ECO:0000256" key="1">
    <source>
        <dbReference type="SAM" id="Phobius"/>
    </source>
</evidence>
<keyword evidence="1" id="KW-0812">Transmembrane</keyword>
<keyword evidence="3" id="KW-1185">Reference proteome</keyword>
<evidence type="ECO:0000313" key="2">
    <source>
        <dbReference type="EnsemblMetazoa" id="GBRI002031-PA"/>
    </source>
</evidence>
<reference evidence="3" key="1">
    <citation type="submission" date="2014-03" db="EMBL/GenBank/DDBJ databases">
        <authorList>
            <person name="Aksoy S."/>
            <person name="Warren W."/>
            <person name="Wilson R.K."/>
        </authorList>
    </citation>
    <scope>NUCLEOTIDE SEQUENCE [LARGE SCALE GENOMIC DNA]</scope>
    <source>
        <strain evidence="3">IAEA</strain>
    </source>
</reference>
<reference evidence="2" key="2">
    <citation type="submission" date="2020-05" db="UniProtKB">
        <authorList>
            <consortium name="EnsemblMetazoa"/>
        </authorList>
    </citation>
    <scope>IDENTIFICATION</scope>
    <source>
        <strain evidence="2">IAEA</strain>
    </source>
</reference>
<proteinExistence type="predicted"/>
<dbReference type="AlphaFoldDB" id="A0A1A9W0L0"/>
<dbReference type="EnsemblMetazoa" id="GBRI002031-RA">
    <property type="protein sequence ID" value="GBRI002031-PA"/>
    <property type="gene ID" value="GBRI002031"/>
</dbReference>